<feature type="transmembrane region" description="Helical" evidence="1">
    <location>
        <begin position="12"/>
        <end position="41"/>
    </location>
</feature>
<name>A0A7Z8K1E5_9CELL</name>
<feature type="transmembrane region" description="Helical" evidence="1">
    <location>
        <begin position="81"/>
        <end position="101"/>
    </location>
</feature>
<evidence type="ECO:0000256" key="1">
    <source>
        <dbReference type="SAM" id="Phobius"/>
    </source>
</evidence>
<dbReference type="EMBL" id="SZYE01000010">
    <property type="protein sequence ID" value="TKR26973.1"/>
    <property type="molecule type" value="Genomic_DNA"/>
</dbReference>
<organism evidence="2 3">
    <name type="scientific">Cellulomonas hominis</name>
    <dbReference type="NCBI Taxonomy" id="156981"/>
    <lineage>
        <taxon>Bacteria</taxon>
        <taxon>Bacillati</taxon>
        <taxon>Actinomycetota</taxon>
        <taxon>Actinomycetes</taxon>
        <taxon>Micrococcales</taxon>
        <taxon>Cellulomonadaceae</taxon>
        <taxon>Cellulomonas</taxon>
    </lineage>
</organism>
<keyword evidence="1" id="KW-0812">Transmembrane</keyword>
<sequence length="102" mass="10330">MISPRRGQRAALHLLWTLPLAAAVAFVMVGAAVFAWCGVWGCEQRSPSDATPAVIGLLAAGLVMGLAVGLVPWTERRGISAAVATTVGLVATTGAAVYASAL</sequence>
<evidence type="ECO:0000313" key="3">
    <source>
        <dbReference type="Proteomes" id="UP000308121"/>
    </source>
</evidence>
<proteinExistence type="predicted"/>
<gene>
    <name evidence="2" type="ORF">FA014_02955</name>
</gene>
<keyword evidence="1" id="KW-0472">Membrane</keyword>
<feature type="transmembrane region" description="Helical" evidence="1">
    <location>
        <begin position="53"/>
        <end position="74"/>
    </location>
</feature>
<dbReference type="RefSeq" id="WP_154728224.1">
    <property type="nucleotide sequence ID" value="NZ_SZYE01000010.1"/>
</dbReference>
<dbReference type="AlphaFoldDB" id="A0A7Z8K1E5"/>
<reference evidence="2 3" key="1">
    <citation type="submission" date="2019-05" db="EMBL/GenBank/DDBJ databases">
        <title>Genome sequence of Cellulomonas hominis strain CS1.</title>
        <authorList>
            <person name="Belmont J."/>
            <person name="Maclea K.S."/>
        </authorList>
    </citation>
    <scope>NUCLEOTIDE SEQUENCE [LARGE SCALE GENOMIC DNA]</scope>
    <source>
        <strain evidence="2 3">CS1</strain>
    </source>
</reference>
<dbReference type="Proteomes" id="UP000308121">
    <property type="component" value="Unassembled WGS sequence"/>
</dbReference>
<keyword evidence="1" id="KW-1133">Transmembrane helix</keyword>
<comment type="caution">
    <text evidence="2">The sequence shown here is derived from an EMBL/GenBank/DDBJ whole genome shotgun (WGS) entry which is preliminary data.</text>
</comment>
<accession>A0A7Z8K1E5</accession>
<protein>
    <submittedName>
        <fullName evidence="2">Uncharacterized protein</fullName>
    </submittedName>
</protein>
<evidence type="ECO:0000313" key="2">
    <source>
        <dbReference type="EMBL" id="TKR26973.1"/>
    </source>
</evidence>